<evidence type="ECO:0000313" key="4">
    <source>
        <dbReference type="EMBL" id="GFR86247.1"/>
    </source>
</evidence>
<feature type="region of interest" description="Disordered" evidence="1">
    <location>
        <begin position="1132"/>
        <end position="1339"/>
    </location>
</feature>
<dbReference type="EMBL" id="BMAT01001472">
    <property type="protein sequence ID" value="GFR86247.1"/>
    <property type="molecule type" value="Genomic_DNA"/>
</dbReference>
<feature type="transmembrane region" description="Helical" evidence="2">
    <location>
        <begin position="247"/>
        <end position="271"/>
    </location>
</feature>
<keyword evidence="2" id="KW-0472">Membrane</keyword>
<feature type="compositionally biased region" description="Basic and acidic residues" evidence="1">
    <location>
        <begin position="1143"/>
        <end position="1155"/>
    </location>
</feature>
<feature type="chain" id="PRO_5043696971" evidence="3">
    <location>
        <begin position="19"/>
        <end position="1968"/>
    </location>
</feature>
<feature type="region of interest" description="Disordered" evidence="1">
    <location>
        <begin position="1628"/>
        <end position="1670"/>
    </location>
</feature>
<feature type="compositionally biased region" description="Basic residues" evidence="1">
    <location>
        <begin position="1257"/>
        <end position="1268"/>
    </location>
</feature>
<feature type="region of interest" description="Disordered" evidence="1">
    <location>
        <begin position="1017"/>
        <end position="1053"/>
    </location>
</feature>
<feature type="region of interest" description="Disordered" evidence="1">
    <location>
        <begin position="911"/>
        <end position="945"/>
    </location>
</feature>
<keyword evidence="2" id="KW-1133">Transmembrane helix</keyword>
<dbReference type="Proteomes" id="UP000762676">
    <property type="component" value="Unassembled WGS sequence"/>
</dbReference>
<accession>A0AAV4GKK0</accession>
<comment type="caution">
    <text evidence="4">The sequence shown here is derived from an EMBL/GenBank/DDBJ whole genome shotgun (WGS) entry which is preliminary data.</text>
</comment>
<feature type="compositionally biased region" description="Basic residues" evidence="1">
    <location>
        <begin position="305"/>
        <end position="316"/>
    </location>
</feature>
<reference evidence="4 5" key="1">
    <citation type="journal article" date="2021" name="Elife">
        <title>Chloroplast acquisition without the gene transfer in kleptoplastic sea slugs, Plakobranchus ocellatus.</title>
        <authorList>
            <person name="Maeda T."/>
            <person name="Takahashi S."/>
            <person name="Yoshida T."/>
            <person name="Shimamura S."/>
            <person name="Takaki Y."/>
            <person name="Nagai Y."/>
            <person name="Toyoda A."/>
            <person name="Suzuki Y."/>
            <person name="Arimoto A."/>
            <person name="Ishii H."/>
            <person name="Satoh N."/>
            <person name="Nishiyama T."/>
            <person name="Hasebe M."/>
            <person name="Maruyama T."/>
            <person name="Minagawa J."/>
            <person name="Obokata J."/>
            <person name="Shigenobu S."/>
        </authorList>
    </citation>
    <scope>NUCLEOTIDE SEQUENCE [LARGE SCALE GENOMIC DNA]</scope>
</reference>
<proteinExistence type="predicted"/>
<feature type="compositionally biased region" description="Polar residues" evidence="1">
    <location>
        <begin position="556"/>
        <end position="576"/>
    </location>
</feature>
<keyword evidence="5" id="KW-1185">Reference proteome</keyword>
<feature type="compositionally biased region" description="Basic residues" evidence="1">
    <location>
        <begin position="497"/>
        <end position="506"/>
    </location>
</feature>
<feature type="compositionally biased region" description="Basic residues" evidence="1">
    <location>
        <begin position="602"/>
        <end position="616"/>
    </location>
</feature>
<feature type="region of interest" description="Disordered" evidence="1">
    <location>
        <begin position="284"/>
        <end position="323"/>
    </location>
</feature>
<feature type="compositionally biased region" description="Basic and acidic residues" evidence="1">
    <location>
        <begin position="1635"/>
        <end position="1644"/>
    </location>
</feature>
<sequence length="1968" mass="219708">MVSCILYLSAALLAGVCSHDGYERQYEAERDYEEEFQAEEDKERLLKLATGSLEGGSQQDTFAVRHSTPDRIRAAITQTRNKQFDATGGDHEKLWDVDWDDEGSNFEAHADHGAAESLSIGSRVWSFLISNGGSDDADKDVVDEDMIYTVADDLGDRLSQTEDYRFSYLEEDVNEEGCGVLKENEDCEAEERTDLDSVANDEDALPLSWNDESYEPTGNGNFFALELVYAVVDLGSKVIEFSAENLYVYHAVVAVVVVLWLVNALLFVGLWRVPKLHSTMRIQPSLDDKSRGPSTDRSASDSRWSRSRPKRRRRSHVRQDPQQTDSTIATVTLFISGGGAGEGVKIVKNAAAADIAVDCPAAADIAVDCADVAVGPDSLMPKDFHESRKPRRRHVQMPIDTYSVFPNVDRARRKSNERHSPPKPCRTDDAPLAVYDLEDHANLPAEILDILSCQGGVLCFHDHDRFCVANNKVYVYKKHNPFSRHRSKKNASPLYKSPRRHSRSKKVTFSPVNKRQSPNKGRNSRRHSVSPRLRQNSSAGRSVPPPPSGYHIRIDPSTQDSYNENSASDDSTWSQNDKGEASELTYKSRLESVELTDTSPLKKQHPPLKMVKKHSVRAPVATPRRFARSSKCKTKKHRFDSDQLSSIGNYARRRQNHPENKHGISGCGAFGDTVWKEVISEPCHFGFLGRNFDNIGEPSQVEVMHGSDHNEGLYSNFAVNSKIMRADLNNNSLIRTVCRGNYTNINNNNLNLAMPSEQSQVDVSAGSAYILHLRASDVSYVFQTHDLNVNTNAFPNNDSIHEDMPGEQQEAIVEQNPSSTTPSFDQFYTPETASPGGPPELTSEAAPGDCELCLEKVTPDLEMHLLQVPYNMEDKSQTQEVHAKSEQECWESKKQSIMMACNEAIKNRLQRQEIEEEESREITSSESTSVNHSSGKKKRRKTKTTESVIVKFKTSLSKKMTTTTTLREVKQSSQGVSGKTMMLENDHQNVLSLTSKSSEQSLSVPQPRHTRIVKCGETESQIRKRKLSSDTEVELMHSTESNKQPSGVSREAKDGFVRDRQINKKENTYGETPMVEVHYMDVDRQDISQRSPHQNLSIGHGEMTGECDKLSDKASAITVINVLDKLEAASKIGEMQSHKKPKHENQELSQEEKPVDTANHSLVCPSESVKLEVTTSKERVKKKSKSSKQREKRKSEHKRAASRTKETLEAHTIGEALQGPQSETSLSQTSKKLISAPSPSKTTRLVARSHSSPPDGRKKRSVSKKKGSVHLLEPSEADSKKSHKARKISPDKKRKLKISVLKEGKPKKTGSTSSTISVKKRKSQTTASSISTDSEEDGQHVMEKVAPEIEVTLPAVEVESFEPPLNIEENTETLVGHTEVLNETVSKEEICQKINAQNSIGQSFEVTSVQHHEICEEKVDENGLQPNENSISKPKMGVPKLAEEIVNGSKVLNKISNKASTTRASKNQSKVKDFQKAEEGWNNSIFFYTEGKNKAAEAKPRGVTRRPKLKYVLVKAKDKTKIQKSSKTREVLNQQVESEVKSPCEAVSDHSSKQDGHGDSSMRGQAKTVQFSESIEKMENTKQADILEEVESMEDQAQENHIGDNASDGSLGDMFLSNNFDLVRELVEEEEEDKQEQLESEPKPEVVTPPEKQKKRNRRPMWLKKAAAKPPEDPVMVETRVVVSKQQNLSPKRSLEKKKESFEEVILKPNKCNIEVTNPLPPTGICPKEVAGAKAKVAYSSMLSNVIFSLPLKRGAKRVIAETGSPVDIKEVIEGSSVDATDYAKNLRYSPKSKRLSTVVSAGTGRKKGFVESRARSPKEMPVRSGSARSLLSRDSDADHGLTTANCSFSTDLDEASVNKPVQLRAARKKETHSASGHRASYVLPWRLMDGAWSHVNEQRSMRVVGDMNILSMGLSWLIQEFFRRFDFLNPRRHVRSTSYRQARELSLDPPAPEQQQYEQQVLGTAAV</sequence>
<feature type="compositionally biased region" description="Basic residues" evidence="1">
    <location>
        <begin position="1179"/>
        <end position="1202"/>
    </location>
</feature>
<keyword evidence="3" id="KW-0732">Signal</keyword>
<gene>
    <name evidence="4" type="ORF">ElyMa_000715300</name>
</gene>
<evidence type="ECO:0000256" key="3">
    <source>
        <dbReference type="SAM" id="SignalP"/>
    </source>
</evidence>
<feature type="compositionally biased region" description="Polar residues" evidence="1">
    <location>
        <begin position="1219"/>
        <end position="1243"/>
    </location>
</feature>
<feature type="region of interest" description="Disordered" evidence="1">
    <location>
        <begin position="480"/>
        <end position="582"/>
    </location>
</feature>
<feature type="compositionally biased region" description="Basic and acidic residues" evidence="1">
    <location>
        <begin position="1538"/>
        <end position="1560"/>
    </location>
</feature>
<evidence type="ECO:0000256" key="2">
    <source>
        <dbReference type="SAM" id="Phobius"/>
    </source>
</evidence>
<feature type="compositionally biased region" description="Basic residues" evidence="1">
    <location>
        <begin position="480"/>
        <end position="489"/>
    </location>
</feature>
<feature type="compositionally biased region" description="Basic residues" evidence="1">
    <location>
        <begin position="1653"/>
        <end position="1662"/>
    </location>
</feature>
<feature type="compositionally biased region" description="Acidic residues" evidence="1">
    <location>
        <begin position="1586"/>
        <end position="1597"/>
    </location>
</feature>
<name>A0AAV4GKK0_9GAST</name>
<organism evidence="4 5">
    <name type="scientific">Elysia marginata</name>
    <dbReference type="NCBI Taxonomy" id="1093978"/>
    <lineage>
        <taxon>Eukaryota</taxon>
        <taxon>Metazoa</taxon>
        <taxon>Spiralia</taxon>
        <taxon>Lophotrochozoa</taxon>
        <taxon>Mollusca</taxon>
        <taxon>Gastropoda</taxon>
        <taxon>Heterobranchia</taxon>
        <taxon>Euthyneura</taxon>
        <taxon>Panpulmonata</taxon>
        <taxon>Sacoglossa</taxon>
        <taxon>Placobranchoidea</taxon>
        <taxon>Plakobranchidae</taxon>
        <taxon>Elysia</taxon>
    </lineage>
</organism>
<feature type="compositionally biased region" description="Polar residues" evidence="1">
    <location>
        <begin position="510"/>
        <end position="521"/>
    </location>
</feature>
<feature type="compositionally biased region" description="Basic and acidic residues" evidence="1">
    <location>
        <begin position="1809"/>
        <end position="1822"/>
    </location>
</feature>
<evidence type="ECO:0000256" key="1">
    <source>
        <dbReference type="SAM" id="MobiDB-lite"/>
    </source>
</evidence>
<feature type="compositionally biased region" description="Low complexity" evidence="1">
    <location>
        <begin position="922"/>
        <end position="933"/>
    </location>
</feature>
<keyword evidence="2" id="KW-0812">Transmembrane</keyword>
<protein>
    <submittedName>
        <fullName evidence="4">Mlck protein</fullName>
    </submittedName>
</protein>
<feature type="region of interest" description="Disordered" evidence="1">
    <location>
        <begin position="1807"/>
        <end position="1837"/>
    </location>
</feature>
<feature type="signal peptide" evidence="3">
    <location>
        <begin position="1"/>
        <end position="18"/>
    </location>
</feature>
<feature type="region of interest" description="Disordered" evidence="1">
    <location>
        <begin position="1939"/>
        <end position="1968"/>
    </location>
</feature>
<feature type="region of interest" description="Disordered" evidence="1">
    <location>
        <begin position="595"/>
        <end position="617"/>
    </location>
</feature>
<feature type="region of interest" description="Disordered" evidence="1">
    <location>
        <begin position="1522"/>
        <end position="1614"/>
    </location>
</feature>
<feature type="compositionally biased region" description="Polar residues" evidence="1">
    <location>
        <begin position="1038"/>
        <end position="1047"/>
    </location>
</feature>
<evidence type="ECO:0000313" key="5">
    <source>
        <dbReference type="Proteomes" id="UP000762676"/>
    </source>
</evidence>
<feature type="compositionally biased region" description="Basic residues" evidence="1">
    <location>
        <begin position="1281"/>
        <end position="1297"/>
    </location>
</feature>